<dbReference type="EMBL" id="VCQU01000002">
    <property type="protein sequence ID" value="NMN95015.1"/>
    <property type="molecule type" value="Genomic_DNA"/>
</dbReference>
<dbReference type="RefSeq" id="WP_169585720.1">
    <property type="nucleotide sequence ID" value="NZ_VCQU01000002.1"/>
</dbReference>
<feature type="chain" id="PRO_5032309080" description="Secreted protein" evidence="1">
    <location>
        <begin position="28"/>
        <end position="110"/>
    </location>
</feature>
<feature type="signal peptide" evidence="1">
    <location>
        <begin position="1"/>
        <end position="27"/>
    </location>
</feature>
<dbReference type="Proteomes" id="UP000535543">
    <property type="component" value="Unassembled WGS sequence"/>
</dbReference>
<sequence>MKNAFKAALVGATAVVAVGMGSNSAQATPPVPTPEPGGVIRIDVAPGEWWSCVGYSLQAPFLQLVPGLYQYSLGPNPIYLHFTPGADVWVQCNGSALPIVYYGPIVKAGN</sequence>
<evidence type="ECO:0008006" key="4">
    <source>
        <dbReference type="Google" id="ProtNLM"/>
    </source>
</evidence>
<reference evidence="2 3" key="1">
    <citation type="submission" date="2019-05" db="EMBL/GenBank/DDBJ databases">
        <authorList>
            <person name="Lee S.D."/>
        </authorList>
    </citation>
    <scope>NUCLEOTIDE SEQUENCE [LARGE SCALE GENOMIC DNA]</scope>
    <source>
        <strain evidence="2 3">YC2-7</strain>
    </source>
</reference>
<accession>A0A848K7Q0</accession>
<organism evidence="2 3">
    <name type="scientific">Antrihabitans stalactiti</name>
    <dbReference type="NCBI Taxonomy" id="2584121"/>
    <lineage>
        <taxon>Bacteria</taxon>
        <taxon>Bacillati</taxon>
        <taxon>Actinomycetota</taxon>
        <taxon>Actinomycetes</taxon>
        <taxon>Mycobacteriales</taxon>
        <taxon>Nocardiaceae</taxon>
        <taxon>Antrihabitans</taxon>
    </lineage>
</organism>
<protein>
    <recommendedName>
        <fullName evidence="4">Secreted protein</fullName>
    </recommendedName>
</protein>
<proteinExistence type="predicted"/>
<name>A0A848K7Q0_9NOCA</name>
<dbReference type="AlphaFoldDB" id="A0A848K7Q0"/>
<keyword evidence="3" id="KW-1185">Reference proteome</keyword>
<evidence type="ECO:0000313" key="3">
    <source>
        <dbReference type="Proteomes" id="UP000535543"/>
    </source>
</evidence>
<keyword evidence="1" id="KW-0732">Signal</keyword>
<evidence type="ECO:0000256" key="1">
    <source>
        <dbReference type="SAM" id="SignalP"/>
    </source>
</evidence>
<comment type="caution">
    <text evidence="2">The sequence shown here is derived from an EMBL/GenBank/DDBJ whole genome shotgun (WGS) entry which is preliminary data.</text>
</comment>
<gene>
    <name evidence="2" type="ORF">FGL95_08205</name>
</gene>
<reference evidence="2 3" key="2">
    <citation type="submission" date="2020-06" db="EMBL/GenBank/DDBJ databases">
        <title>Antribacter stalactiti gen. nov., sp. nov., a new member of the family Nacardiaceae isolated from a cave.</title>
        <authorList>
            <person name="Kim I.S."/>
        </authorList>
    </citation>
    <scope>NUCLEOTIDE SEQUENCE [LARGE SCALE GENOMIC DNA]</scope>
    <source>
        <strain evidence="2 3">YC2-7</strain>
    </source>
</reference>
<evidence type="ECO:0000313" key="2">
    <source>
        <dbReference type="EMBL" id="NMN95015.1"/>
    </source>
</evidence>